<dbReference type="Pfam" id="PF00004">
    <property type="entry name" value="AAA"/>
    <property type="match status" value="1"/>
</dbReference>
<protein>
    <submittedName>
        <fullName evidence="2">MoxR-like ATPase</fullName>
    </submittedName>
</protein>
<dbReference type="Gene3D" id="3.40.50.300">
    <property type="entry name" value="P-loop containing nucleotide triphosphate hydrolases"/>
    <property type="match status" value="1"/>
</dbReference>
<dbReference type="PANTHER" id="PTHR42759">
    <property type="entry name" value="MOXR FAMILY PROTEIN"/>
    <property type="match status" value="1"/>
</dbReference>
<dbReference type="SMART" id="SM00382">
    <property type="entry name" value="AAA"/>
    <property type="match status" value="1"/>
</dbReference>
<name>A0A562TAV7_9HYPH</name>
<dbReference type="InterPro" id="IPR027417">
    <property type="entry name" value="P-loop_NTPase"/>
</dbReference>
<dbReference type="SUPFAM" id="SSF52540">
    <property type="entry name" value="P-loop containing nucleoside triphosphate hydrolases"/>
    <property type="match status" value="1"/>
</dbReference>
<evidence type="ECO:0000259" key="1">
    <source>
        <dbReference type="SMART" id="SM00382"/>
    </source>
</evidence>
<sequence length="283" mass="32457">MLMRFEGTDSYIATEDLRIAVNAAVALERPLLVKGEPGTGKTVLAQQVAQALSAPLIEWHVKSTTKAQQGLYEYDAVSRLRDSQLGDERVKDINNYIRKGKLWEAFAAPNRPVLLIDEIDKADIEFPNDLLLELDRMEFHVYETGETVKARQRPVVIITSNNEKDLPDAFLRRCFFHFIKFPDADTMAEIVEVHFPDLKPRLLREALSLFYDVRDVPGLKKKPSTSELIDWIKLLLNEDVDPETLRQSDPKKLIPPLHGALLKNEQDVHLFERLAFMARRERG</sequence>
<dbReference type="InterPro" id="IPR003959">
    <property type="entry name" value="ATPase_AAA_core"/>
</dbReference>
<organism evidence="2 3">
    <name type="scientific">Roseibium hamelinense</name>
    <dbReference type="NCBI Taxonomy" id="150831"/>
    <lineage>
        <taxon>Bacteria</taxon>
        <taxon>Pseudomonadati</taxon>
        <taxon>Pseudomonadota</taxon>
        <taxon>Alphaproteobacteria</taxon>
        <taxon>Hyphomicrobiales</taxon>
        <taxon>Stappiaceae</taxon>
        <taxon>Roseibium</taxon>
    </lineage>
</organism>
<dbReference type="GO" id="GO:0016887">
    <property type="term" value="F:ATP hydrolysis activity"/>
    <property type="evidence" value="ECO:0007669"/>
    <property type="project" value="InterPro"/>
</dbReference>
<dbReference type="InterPro" id="IPR050764">
    <property type="entry name" value="CbbQ/NirQ/NorQ/GpvN"/>
</dbReference>
<dbReference type="Proteomes" id="UP000320593">
    <property type="component" value="Unassembled WGS sequence"/>
</dbReference>
<comment type="caution">
    <text evidence="2">The sequence shown here is derived from an EMBL/GenBank/DDBJ whole genome shotgun (WGS) entry which is preliminary data.</text>
</comment>
<dbReference type="AlphaFoldDB" id="A0A562TAV7"/>
<keyword evidence="3" id="KW-1185">Reference proteome</keyword>
<accession>A0A562TAV7</accession>
<dbReference type="PANTHER" id="PTHR42759:SF1">
    <property type="entry name" value="MAGNESIUM-CHELATASE SUBUNIT CHLD"/>
    <property type="match status" value="1"/>
</dbReference>
<feature type="domain" description="AAA+ ATPase" evidence="1">
    <location>
        <begin position="27"/>
        <end position="185"/>
    </location>
</feature>
<dbReference type="EMBL" id="VLLF01000002">
    <property type="protein sequence ID" value="TWI90368.1"/>
    <property type="molecule type" value="Genomic_DNA"/>
</dbReference>
<reference evidence="2 3" key="1">
    <citation type="submission" date="2019-07" db="EMBL/GenBank/DDBJ databases">
        <title>Genomic Encyclopedia of Archaeal and Bacterial Type Strains, Phase II (KMG-II): from individual species to whole genera.</title>
        <authorList>
            <person name="Goeker M."/>
        </authorList>
    </citation>
    <scope>NUCLEOTIDE SEQUENCE [LARGE SCALE GENOMIC DNA]</scope>
    <source>
        <strain evidence="2 3">ATCC BAA-252</strain>
    </source>
</reference>
<proteinExistence type="predicted"/>
<evidence type="ECO:0000313" key="3">
    <source>
        <dbReference type="Proteomes" id="UP000320593"/>
    </source>
</evidence>
<dbReference type="InterPro" id="IPR003593">
    <property type="entry name" value="AAA+_ATPase"/>
</dbReference>
<evidence type="ECO:0000313" key="2">
    <source>
        <dbReference type="EMBL" id="TWI90368.1"/>
    </source>
</evidence>
<dbReference type="GO" id="GO:0005524">
    <property type="term" value="F:ATP binding"/>
    <property type="evidence" value="ECO:0007669"/>
    <property type="project" value="InterPro"/>
</dbReference>
<gene>
    <name evidence="2" type="ORF">JM93_01349</name>
</gene>
<dbReference type="CDD" id="cd00009">
    <property type="entry name" value="AAA"/>
    <property type="match status" value="1"/>
</dbReference>